<organism evidence="1 2">
    <name type="scientific">Smittium megazygosporum</name>
    <dbReference type="NCBI Taxonomy" id="133381"/>
    <lineage>
        <taxon>Eukaryota</taxon>
        <taxon>Fungi</taxon>
        <taxon>Fungi incertae sedis</taxon>
        <taxon>Zoopagomycota</taxon>
        <taxon>Kickxellomycotina</taxon>
        <taxon>Harpellomycetes</taxon>
        <taxon>Harpellales</taxon>
        <taxon>Legeriomycetaceae</taxon>
        <taxon>Smittium</taxon>
    </lineage>
</organism>
<dbReference type="AlphaFoldDB" id="A0A2T9Z6Y4"/>
<keyword evidence="2" id="KW-1185">Reference proteome</keyword>
<comment type="caution">
    <text evidence="1">The sequence shown here is derived from an EMBL/GenBank/DDBJ whole genome shotgun (WGS) entry which is preliminary data.</text>
</comment>
<reference evidence="1 2" key="1">
    <citation type="journal article" date="2018" name="MBio">
        <title>Comparative Genomics Reveals the Core Gene Toolbox for the Fungus-Insect Symbiosis.</title>
        <authorList>
            <person name="Wang Y."/>
            <person name="Stata M."/>
            <person name="Wang W."/>
            <person name="Stajich J.E."/>
            <person name="White M.M."/>
            <person name="Moncalvo J.M."/>
        </authorList>
    </citation>
    <scope>NUCLEOTIDE SEQUENCE [LARGE SCALE GENOMIC DNA]</scope>
    <source>
        <strain evidence="1 2">SC-DP-2</strain>
    </source>
</reference>
<sequence>MKNKSAGLSPSELLYGVNLLTPATWVGPAEFDDLEGAIMERIGFIKTDLPELRNAGISRMVEVKQREKEVYDKSLDKGTYITEDKERNRDLVHVDRLKLFYKNKEMIPEVGIPLRSKLKKFRRVVNVGV</sequence>
<gene>
    <name evidence="1" type="ORF">BB560_005277</name>
</gene>
<evidence type="ECO:0000313" key="1">
    <source>
        <dbReference type="EMBL" id="PVV00346.1"/>
    </source>
</evidence>
<protein>
    <submittedName>
        <fullName evidence="1">Uncharacterized protein</fullName>
    </submittedName>
</protein>
<name>A0A2T9Z6Y4_9FUNG</name>
<dbReference type="EMBL" id="MBFS01002067">
    <property type="protein sequence ID" value="PVV00346.1"/>
    <property type="molecule type" value="Genomic_DNA"/>
</dbReference>
<evidence type="ECO:0000313" key="2">
    <source>
        <dbReference type="Proteomes" id="UP000245609"/>
    </source>
</evidence>
<proteinExistence type="predicted"/>
<dbReference type="OrthoDB" id="5592268at2759"/>
<dbReference type="Proteomes" id="UP000245609">
    <property type="component" value="Unassembled WGS sequence"/>
</dbReference>
<accession>A0A2T9Z6Y4</accession>